<feature type="chain" id="PRO_5020814635" description="PepSY domain-containing protein" evidence="2">
    <location>
        <begin position="25"/>
        <end position="337"/>
    </location>
</feature>
<dbReference type="EMBL" id="SUNI01000007">
    <property type="protein sequence ID" value="TJZ91756.1"/>
    <property type="molecule type" value="Genomic_DNA"/>
</dbReference>
<evidence type="ECO:0008006" key="5">
    <source>
        <dbReference type="Google" id="ProtNLM"/>
    </source>
</evidence>
<dbReference type="AlphaFoldDB" id="A0A4U0RA82"/>
<dbReference type="Proteomes" id="UP000309747">
    <property type="component" value="Unassembled WGS sequence"/>
</dbReference>
<evidence type="ECO:0000256" key="1">
    <source>
        <dbReference type="SAM" id="MobiDB-lite"/>
    </source>
</evidence>
<feature type="region of interest" description="Disordered" evidence="1">
    <location>
        <begin position="219"/>
        <end position="264"/>
    </location>
</feature>
<evidence type="ECO:0000256" key="2">
    <source>
        <dbReference type="SAM" id="SignalP"/>
    </source>
</evidence>
<keyword evidence="4" id="KW-1185">Reference proteome</keyword>
<feature type="compositionally biased region" description="Basic and acidic residues" evidence="1">
    <location>
        <begin position="222"/>
        <end position="264"/>
    </location>
</feature>
<feature type="signal peptide" evidence="2">
    <location>
        <begin position="1"/>
        <end position="24"/>
    </location>
</feature>
<sequence>MTITHLASTAALIALVAGTAPVAAQTAPDAPATAQAGGIELPALLQGLELSRVSVETKRDGQREYEGNLPDGTEIEAEFDMAGNLIKIEADDGMLPAPVVDAALPAELRDHEALSLFATYEEIKTHPRHLEIKGRSEAGSEVEVKFAPDNSLIEIETDDMAMPQAMIDTILPQAVRSNEIISQFGMIEEIKAEYGRFEVKGEDAQGEDMRAQFDEAGNVLRFARDGERDGDREGRGPRHERGDHGRGDHERGPRGDMMRGDMMRGEGPRGDMMRGQAPAPEFDTVAVNASLTEAGYSAFGLLRQDGPRVMLDATNPQGEAVTLELDPEGEVLRETAR</sequence>
<keyword evidence="2" id="KW-0732">Signal</keyword>
<evidence type="ECO:0000313" key="3">
    <source>
        <dbReference type="EMBL" id="TJZ91756.1"/>
    </source>
</evidence>
<organism evidence="3 4">
    <name type="scientific">Paracoccus gahaiensis</name>
    <dbReference type="NCBI Taxonomy" id="1706839"/>
    <lineage>
        <taxon>Bacteria</taxon>
        <taxon>Pseudomonadati</taxon>
        <taxon>Pseudomonadota</taxon>
        <taxon>Alphaproteobacteria</taxon>
        <taxon>Rhodobacterales</taxon>
        <taxon>Paracoccaceae</taxon>
        <taxon>Paracoccus</taxon>
    </lineage>
</organism>
<evidence type="ECO:0000313" key="4">
    <source>
        <dbReference type="Proteomes" id="UP000309747"/>
    </source>
</evidence>
<gene>
    <name evidence="3" type="ORF">FA743_09765</name>
</gene>
<reference evidence="3 4" key="1">
    <citation type="submission" date="2019-04" db="EMBL/GenBank/DDBJ databases">
        <authorList>
            <person name="Li J."/>
        </authorList>
    </citation>
    <scope>NUCLEOTIDE SEQUENCE [LARGE SCALE GENOMIC DNA]</scope>
    <source>
        <strain evidence="3 4">KCTC 42687</strain>
    </source>
</reference>
<dbReference type="OrthoDB" id="7844692at2"/>
<protein>
    <recommendedName>
        <fullName evidence="5">PepSY domain-containing protein</fullName>
    </recommendedName>
</protein>
<name>A0A4U0RA82_9RHOB</name>
<proteinExistence type="predicted"/>
<accession>A0A4U0RA82</accession>
<dbReference type="RefSeq" id="WP_136885925.1">
    <property type="nucleotide sequence ID" value="NZ_SUNI01000007.1"/>
</dbReference>
<comment type="caution">
    <text evidence="3">The sequence shown here is derived from an EMBL/GenBank/DDBJ whole genome shotgun (WGS) entry which is preliminary data.</text>
</comment>